<evidence type="ECO:0000256" key="3">
    <source>
        <dbReference type="ARBA" id="ARBA00023015"/>
    </source>
</evidence>
<dbReference type="GO" id="GO:0000981">
    <property type="term" value="F:DNA-binding transcription factor activity, RNA polymerase II-specific"/>
    <property type="evidence" value="ECO:0007669"/>
    <property type="project" value="InterPro"/>
</dbReference>
<evidence type="ECO:0000256" key="5">
    <source>
        <dbReference type="ARBA" id="ARBA00023242"/>
    </source>
</evidence>
<gene>
    <name evidence="8" type="ORF">ALECFALPRED_008965</name>
</gene>
<dbReference type="AlphaFoldDB" id="A0A8H3J5B8"/>
<dbReference type="OrthoDB" id="5600212at2759"/>
<organism evidence="8 9">
    <name type="scientific">Alectoria fallacina</name>
    <dbReference type="NCBI Taxonomy" id="1903189"/>
    <lineage>
        <taxon>Eukaryota</taxon>
        <taxon>Fungi</taxon>
        <taxon>Dikarya</taxon>
        <taxon>Ascomycota</taxon>
        <taxon>Pezizomycotina</taxon>
        <taxon>Lecanoromycetes</taxon>
        <taxon>OSLEUM clade</taxon>
        <taxon>Lecanoromycetidae</taxon>
        <taxon>Lecanorales</taxon>
        <taxon>Lecanorineae</taxon>
        <taxon>Parmeliaceae</taxon>
        <taxon>Alectoria</taxon>
    </lineage>
</organism>
<proteinExistence type="predicted"/>
<feature type="region of interest" description="Disordered" evidence="6">
    <location>
        <begin position="654"/>
        <end position="700"/>
    </location>
</feature>
<feature type="compositionally biased region" description="Basic and acidic residues" evidence="6">
    <location>
        <begin position="665"/>
        <end position="698"/>
    </location>
</feature>
<feature type="region of interest" description="Disordered" evidence="6">
    <location>
        <begin position="1"/>
        <end position="45"/>
    </location>
</feature>
<sequence>MAFNAVNDDDDGYFNDLSRQPQLESQDSISPHEQNGTDAIGEETGTVKQPKRIACVVCRKRKLKCDGNKPKCATCARLGHSCAYDEVRRKSGPKRGYVKDLEARLAQVEGRLKTQNNKKPKNTNDSEQYGVSEIVFETGEPLGMQAGMHQSITNVSYDSIPTNDPIMLSITNMDPEMMPDQDFVPQIDLNLDQSFSWEMIGLGLEEPMPTQEAVDELTQIFFDKIHPSLPMIHKYRYHASMNLAPDRRPPICLRYIMWCHAASITDKYMHHQDIFYRRARKYIELDEMKGQGEAFVSLAHAQTWTLIGAYEFKMMYFPRAWMSVGRAARLALMMGLNRVDGIGLDVKQCLPPPRDWTEREERRRTFWMAYCVDRYASIGTGWPMAIDERDIMTCLPVSEEAYESCTAQKAPSLEEAMRPQQAAQLSSFAGLVLVTHFFGLNLTHLHRPEPNQQEHDLNGPFWKRHRTMDNDLLKTALQLPSYLRLPSGVRNPNIVFLNFALHTSTICLHQAAIFKAEKNRLPNNIIEQSRTRCVLAAAEIASVMRLTSHLDVTGMNPFMAFCLYVAARVFVQYLKKMPDDQEVSQSLEFLLAAMRAIQRKNPLTESFLVQLNMDIEGSGLDTFLRHPDYTSQYVDGMDTINLLGDYGDRKTRGSPNLHILEISEDDRSPRDHRSPEDTRFPKYDVRKESPSLRTEDPRQQTYAFRNVDAVSKIQCTPRPFFPENEQNKPNPQPQRLEKIFPSDDWNQGSIPTVMGLSALTDNDKINAINAANRHMDIEMADQSANSRGPTPQSNSSYNHSSSNTSYSPSQGHDDDQSASGTGGGGKYMTGLTPQSHNTTFTGEGVKSAMSPSAQQQEDPFKIPASWDMGTGMTPGPELTPGSLTGMTPDGGWEKLMDSMGWETGKTG</sequence>
<evidence type="ECO:0000256" key="6">
    <source>
        <dbReference type="SAM" id="MobiDB-lite"/>
    </source>
</evidence>
<dbReference type="Gene3D" id="4.10.240.10">
    <property type="entry name" value="Zn(2)-C6 fungal-type DNA-binding domain"/>
    <property type="match status" value="1"/>
</dbReference>
<dbReference type="InterPro" id="IPR001138">
    <property type="entry name" value="Zn2Cys6_DnaBD"/>
</dbReference>
<feature type="region of interest" description="Disordered" evidence="6">
    <location>
        <begin position="781"/>
        <end position="907"/>
    </location>
</feature>
<feature type="compositionally biased region" description="Polar residues" evidence="6">
    <location>
        <begin position="17"/>
        <end position="37"/>
    </location>
</feature>
<dbReference type="GO" id="GO:0005634">
    <property type="term" value="C:nucleus"/>
    <property type="evidence" value="ECO:0007669"/>
    <property type="project" value="UniProtKB-SubCell"/>
</dbReference>
<feature type="region of interest" description="Disordered" evidence="6">
    <location>
        <begin position="717"/>
        <end position="748"/>
    </location>
</feature>
<keyword evidence="5" id="KW-0539">Nucleus</keyword>
<dbReference type="Pfam" id="PF00172">
    <property type="entry name" value="Zn_clus"/>
    <property type="match status" value="1"/>
</dbReference>
<accession>A0A8H3J5B8</accession>
<feature type="domain" description="Zn(2)-C6 fungal-type" evidence="7">
    <location>
        <begin position="54"/>
        <end position="84"/>
    </location>
</feature>
<comment type="subcellular location">
    <subcellularLocation>
        <location evidence="1">Nucleus</location>
    </subcellularLocation>
</comment>
<evidence type="ECO:0000259" key="7">
    <source>
        <dbReference type="PROSITE" id="PS50048"/>
    </source>
</evidence>
<name>A0A8H3J5B8_9LECA</name>
<evidence type="ECO:0000256" key="2">
    <source>
        <dbReference type="ARBA" id="ARBA00022723"/>
    </source>
</evidence>
<evidence type="ECO:0000256" key="4">
    <source>
        <dbReference type="ARBA" id="ARBA00023163"/>
    </source>
</evidence>
<dbReference type="InterPro" id="IPR007219">
    <property type="entry name" value="XnlR_reg_dom"/>
</dbReference>
<keyword evidence="4" id="KW-0804">Transcription</keyword>
<dbReference type="CDD" id="cd12148">
    <property type="entry name" value="fungal_TF_MHR"/>
    <property type="match status" value="1"/>
</dbReference>
<dbReference type="GO" id="GO:0003677">
    <property type="term" value="F:DNA binding"/>
    <property type="evidence" value="ECO:0007669"/>
    <property type="project" value="InterPro"/>
</dbReference>
<dbReference type="InterPro" id="IPR050815">
    <property type="entry name" value="TF_fung"/>
</dbReference>
<feature type="compositionally biased region" description="Low complexity" evidence="6">
    <location>
        <begin position="790"/>
        <end position="810"/>
    </location>
</feature>
<evidence type="ECO:0000256" key="1">
    <source>
        <dbReference type="ARBA" id="ARBA00004123"/>
    </source>
</evidence>
<dbReference type="CDD" id="cd00067">
    <property type="entry name" value="GAL4"/>
    <property type="match status" value="1"/>
</dbReference>
<dbReference type="SMART" id="SM00906">
    <property type="entry name" value="Fungal_trans"/>
    <property type="match status" value="1"/>
</dbReference>
<reference evidence="8" key="1">
    <citation type="submission" date="2021-03" db="EMBL/GenBank/DDBJ databases">
        <authorList>
            <person name="Tagirdzhanova G."/>
        </authorList>
    </citation>
    <scope>NUCLEOTIDE SEQUENCE</scope>
</reference>
<comment type="caution">
    <text evidence="8">The sequence shown here is derived from an EMBL/GenBank/DDBJ whole genome shotgun (WGS) entry which is preliminary data.</text>
</comment>
<dbReference type="PANTHER" id="PTHR47338">
    <property type="entry name" value="ZN(II)2CYS6 TRANSCRIPTION FACTOR (EUROFUNG)-RELATED"/>
    <property type="match status" value="1"/>
</dbReference>
<dbReference type="PANTHER" id="PTHR47338:SF10">
    <property type="entry name" value="TRANSCRIPTION FACTOR DOMAIN-CONTAINING PROTEIN-RELATED"/>
    <property type="match status" value="1"/>
</dbReference>
<dbReference type="PROSITE" id="PS50048">
    <property type="entry name" value="ZN2_CY6_FUNGAL_2"/>
    <property type="match status" value="1"/>
</dbReference>
<dbReference type="GO" id="GO:0006351">
    <property type="term" value="P:DNA-templated transcription"/>
    <property type="evidence" value="ECO:0007669"/>
    <property type="project" value="InterPro"/>
</dbReference>
<dbReference type="PROSITE" id="PS00463">
    <property type="entry name" value="ZN2_CY6_FUNGAL_1"/>
    <property type="match status" value="1"/>
</dbReference>
<evidence type="ECO:0000313" key="8">
    <source>
        <dbReference type="EMBL" id="CAF9941017.1"/>
    </source>
</evidence>
<protein>
    <recommendedName>
        <fullName evidence="7">Zn(2)-C6 fungal-type domain-containing protein</fullName>
    </recommendedName>
</protein>
<keyword evidence="2" id="KW-0479">Metal-binding</keyword>
<keyword evidence="3" id="KW-0805">Transcription regulation</keyword>
<dbReference type="SMART" id="SM00066">
    <property type="entry name" value="GAL4"/>
    <property type="match status" value="1"/>
</dbReference>
<evidence type="ECO:0000313" key="9">
    <source>
        <dbReference type="Proteomes" id="UP000664203"/>
    </source>
</evidence>
<dbReference type="EMBL" id="CAJPDR010000632">
    <property type="protein sequence ID" value="CAF9941017.1"/>
    <property type="molecule type" value="Genomic_DNA"/>
</dbReference>
<dbReference type="GO" id="GO:0008270">
    <property type="term" value="F:zinc ion binding"/>
    <property type="evidence" value="ECO:0007669"/>
    <property type="project" value="InterPro"/>
</dbReference>
<dbReference type="Pfam" id="PF04082">
    <property type="entry name" value="Fungal_trans"/>
    <property type="match status" value="1"/>
</dbReference>
<dbReference type="InterPro" id="IPR036864">
    <property type="entry name" value="Zn2-C6_fun-type_DNA-bd_sf"/>
</dbReference>
<dbReference type="SUPFAM" id="SSF57701">
    <property type="entry name" value="Zn2/Cys6 DNA-binding domain"/>
    <property type="match status" value="1"/>
</dbReference>
<dbReference type="Proteomes" id="UP000664203">
    <property type="component" value="Unassembled WGS sequence"/>
</dbReference>
<keyword evidence="9" id="KW-1185">Reference proteome</keyword>